<sequence length="114" mass="13032">MNDADPEFLALEAELKKVQQAKALALGQIEALKVEQRALEAKLEMERQSQRRRDELRERQLRLAQEIDAQKKAANEAQVALLHRPEPQLFDPSRAVAVNEANDVDELEAYLLNM</sequence>
<organism evidence="2 3">
    <name type="scientific">Achlya hypogyna</name>
    <name type="common">Oomycete</name>
    <name type="synonym">Protoachlya hypogyna</name>
    <dbReference type="NCBI Taxonomy" id="1202772"/>
    <lineage>
        <taxon>Eukaryota</taxon>
        <taxon>Sar</taxon>
        <taxon>Stramenopiles</taxon>
        <taxon>Oomycota</taxon>
        <taxon>Saprolegniomycetes</taxon>
        <taxon>Saprolegniales</taxon>
        <taxon>Achlyaceae</taxon>
        <taxon>Achlya</taxon>
    </lineage>
</organism>
<keyword evidence="1" id="KW-0175">Coiled coil</keyword>
<protein>
    <submittedName>
        <fullName evidence="2">Uncharacterized protein</fullName>
    </submittedName>
</protein>
<name>A0A1V9ZJD5_ACHHY</name>
<dbReference type="EMBL" id="JNBR01000090">
    <property type="protein sequence ID" value="OQR98098.1"/>
    <property type="molecule type" value="Genomic_DNA"/>
</dbReference>
<gene>
    <name evidence="2" type="ORF">ACHHYP_09214</name>
</gene>
<feature type="coiled-coil region" evidence="1">
    <location>
        <begin position="15"/>
        <end position="73"/>
    </location>
</feature>
<proteinExistence type="predicted"/>
<evidence type="ECO:0000313" key="3">
    <source>
        <dbReference type="Proteomes" id="UP000243579"/>
    </source>
</evidence>
<comment type="caution">
    <text evidence="2">The sequence shown here is derived from an EMBL/GenBank/DDBJ whole genome shotgun (WGS) entry which is preliminary data.</text>
</comment>
<dbReference type="Proteomes" id="UP000243579">
    <property type="component" value="Unassembled WGS sequence"/>
</dbReference>
<reference evidence="2 3" key="1">
    <citation type="journal article" date="2014" name="Genome Biol. Evol.">
        <title>The secreted proteins of Achlya hypogyna and Thraustotheca clavata identify the ancestral oomycete secretome and reveal gene acquisitions by horizontal gene transfer.</title>
        <authorList>
            <person name="Misner I."/>
            <person name="Blouin N."/>
            <person name="Leonard G."/>
            <person name="Richards T.A."/>
            <person name="Lane C.E."/>
        </authorList>
    </citation>
    <scope>NUCLEOTIDE SEQUENCE [LARGE SCALE GENOMIC DNA]</scope>
    <source>
        <strain evidence="2 3">ATCC 48635</strain>
    </source>
</reference>
<evidence type="ECO:0000313" key="2">
    <source>
        <dbReference type="EMBL" id="OQR98098.1"/>
    </source>
</evidence>
<dbReference type="AlphaFoldDB" id="A0A1V9ZJD5"/>
<evidence type="ECO:0000256" key="1">
    <source>
        <dbReference type="SAM" id="Coils"/>
    </source>
</evidence>
<accession>A0A1V9ZJD5</accession>
<keyword evidence="3" id="KW-1185">Reference proteome</keyword>